<reference evidence="1 2" key="1">
    <citation type="submission" date="2017-09" db="EMBL/GenBank/DDBJ databases">
        <title>Depth-based differentiation of microbial function through sediment-hosted aquifers and enrichment of novel symbionts in the deep terrestrial subsurface.</title>
        <authorList>
            <person name="Probst A.J."/>
            <person name="Ladd B."/>
            <person name="Jarett J.K."/>
            <person name="Geller-Mcgrath D.E."/>
            <person name="Sieber C.M."/>
            <person name="Emerson J.B."/>
            <person name="Anantharaman K."/>
            <person name="Thomas B.C."/>
            <person name="Malmstrom R."/>
            <person name="Stieglmeier M."/>
            <person name="Klingl A."/>
            <person name="Woyke T."/>
            <person name="Ryan C.M."/>
            <person name="Banfield J.F."/>
        </authorList>
    </citation>
    <scope>NUCLEOTIDE SEQUENCE [LARGE SCALE GENOMIC DNA]</scope>
    <source>
        <strain evidence="1">CG23_combo_of_CG06-09_8_20_14_all_38_19</strain>
    </source>
</reference>
<evidence type="ECO:0000313" key="1">
    <source>
        <dbReference type="EMBL" id="PIP23299.1"/>
    </source>
</evidence>
<proteinExistence type="predicted"/>
<protein>
    <submittedName>
        <fullName evidence="1">Uncharacterized protein</fullName>
    </submittedName>
</protein>
<dbReference type="EMBL" id="PCRP01000066">
    <property type="protein sequence ID" value="PIP23299.1"/>
    <property type="molecule type" value="Genomic_DNA"/>
</dbReference>
<organism evidence="1 2">
    <name type="scientific">Candidatus Nealsonbacteria bacterium CG23_combo_of_CG06-09_8_20_14_all_38_19</name>
    <dbReference type="NCBI Taxonomy" id="1974721"/>
    <lineage>
        <taxon>Bacteria</taxon>
        <taxon>Candidatus Nealsoniibacteriota</taxon>
    </lineage>
</organism>
<dbReference type="AlphaFoldDB" id="A0A2G9YVS7"/>
<accession>A0A2G9YVS7</accession>
<sequence>MKNRKVDMRRRIRAPDPLDVKMAEVLGRIIENPKTANGFQKLVPDVDFLLSYAEDSLEYWRLRVEGLGMEDALVVAIRERIDIQERLGEKRGFSLETLHAMARSIARQAEQLETPKEVEVWISRVRNAREIKTNQQEQQEQNLKLEAQC</sequence>
<gene>
    <name evidence="1" type="ORF">COX36_04055</name>
</gene>
<comment type="caution">
    <text evidence="1">The sequence shown here is derived from an EMBL/GenBank/DDBJ whole genome shotgun (WGS) entry which is preliminary data.</text>
</comment>
<dbReference type="Proteomes" id="UP000230273">
    <property type="component" value="Unassembled WGS sequence"/>
</dbReference>
<name>A0A2G9YVS7_9BACT</name>
<evidence type="ECO:0000313" key="2">
    <source>
        <dbReference type="Proteomes" id="UP000230273"/>
    </source>
</evidence>